<dbReference type="AlphaFoldDB" id="A0A835KZK2"/>
<sequence>MVANASYIGSSNSTYIKKKWLPSPLTSNAVNCFPSSTGVNIINYCHCSCIFCAKKLVNKEAIAFVDGKTELIRQLRIHVFAIRLLKFSEHLLTRAEDEGRFARISFIGVRIDTLTNM</sequence>
<reference evidence="1" key="1">
    <citation type="submission" date="2020-08" db="EMBL/GenBank/DDBJ databases">
        <title>Spodoptera exigua strain:BAW_Kor-Di-RS1 Genome sequencing and assembly.</title>
        <authorList>
            <person name="Kim J."/>
            <person name="Nam H.Y."/>
            <person name="Kwon M."/>
            <person name="Choi J.H."/>
            <person name="Cho S.R."/>
            <person name="Kim G.-H."/>
        </authorList>
    </citation>
    <scope>NUCLEOTIDE SEQUENCE</scope>
    <source>
        <strain evidence="1">BAW_Kor-Di-RS1</strain>
        <tissue evidence="1">Whole-body</tissue>
    </source>
</reference>
<comment type="caution">
    <text evidence="1">The sequence shown here is derived from an EMBL/GenBank/DDBJ whole genome shotgun (WGS) entry which is preliminary data.</text>
</comment>
<name>A0A835KZK2_SPOEX</name>
<keyword evidence="2" id="KW-1185">Reference proteome</keyword>
<gene>
    <name evidence="1" type="ORF">HW555_011885</name>
</gene>
<dbReference type="Proteomes" id="UP000648187">
    <property type="component" value="Unassembled WGS sequence"/>
</dbReference>
<organism evidence="1 2">
    <name type="scientific">Spodoptera exigua</name>
    <name type="common">Beet armyworm</name>
    <name type="synonym">Noctua fulgens</name>
    <dbReference type="NCBI Taxonomy" id="7107"/>
    <lineage>
        <taxon>Eukaryota</taxon>
        <taxon>Metazoa</taxon>
        <taxon>Ecdysozoa</taxon>
        <taxon>Arthropoda</taxon>
        <taxon>Hexapoda</taxon>
        <taxon>Insecta</taxon>
        <taxon>Pterygota</taxon>
        <taxon>Neoptera</taxon>
        <taxon>Endopterygota</taxon>
        <taxon>Lepidoptera</taxon>
        <taxon>Glossata</taxon>
        <taxon>Ditrysia</taxon>
        <taxon>Noctuoidea</taxon>
        <taxon>Noctuidae</taxon>
        <taxon>Amphipyrinae</taxon>
        <taxon>Spodoptera</taxon>
    </lineage>
</organism>
<evidence type="ECO:0000313" key="1">
    <source>
        <dbReference type="EMBL" id="KAF9408428.1"/>
    </source>
</evidence>
<evidence type="ECO:0000313" key="2">
    <source>
        <dbReference type="Proteomes" id="UP000648187"/>
    </source>
</evidence>
<accession>A0A835KZK2</accession>
<proteinExistence type="predicted"/>
<protein>
    <submittedName>
        <fullName evidence="1">Uncharacterized protein</fullName>
    </submittedName>
</protein>
<dbReference type="EMBL" id="JACKWZ010000383">
    <property type="protein sequence ID" value="KAF9408428.1"/>
    <property type="molecule type" value="Genomic_DNA"/>
</dbReference>